<dbReference type="InterPro" id="IPR028119">
    <property type="entry name" value="Snapin/Pallidin/Snn1"/>
</dbReference>
<proteinExistence type="inferred from homology"/>
<dbReference type="AlphaFoldDB" id="A0ABD1YLL5"/>
<sequence length="194" mass="20963">MASPSGIAGIPEKAKEPLPTSSMYSIVDFERSEIIAVGKSDLKQEAAVEIKEVEEPSSTAEDPTELLARGIASVVGPVVRTFETRVEEVVKSQHTLESSIDRLTRVLDKLLDDTPLPSGAQHAAKLSGIRKRVGTLSDTLRVIQGRINSMDTMLSDPSEVHVLPMLPLCSKTVSMLLKFPGSSLEDEGRNELQG</sequence>
<comment type="similarity">
    <text evidence="1">Belongs to the SNAPIN family.</text>
</comment>
<dbReference type="Pfam" id="PF14712">
    <property type="entry name" value="Snapin_Pallidin"/>
    <property type="match status" value="1"/>
</dbReference>
<evidence type="ECO:0000313" key="5">
    <source>
        <dbReference type="Proteomes" id="UP001605036"/>
    </source>
</evidence>
<organism evidence="4 5">
    <name type="scientific">Riccia fluitans</name>
    <dbReference type="NCBI Taxonomy" id="41844"/>
    <lineage>
        <taxon>Eukaryota</taxon>
        <taxon>Viridiplantae</taxon>
        <taxon>Streptophyta</taxon>
        <taxon>Embryophyta</taxon>
        <taxon>Marchantiophyta</taxon>
        <taxon>Marchantiopsida</taxon>
        <taxon>Marchantiidae</taxon>
        <taxon>Marchantiales</taxon>
        <taxon>Ricciaceae</taxon>
        <taxon>Riccia</taxon>
    </lineage>
</organism>
<name>A0ABD1YLL5_9MARC</name>
<dbReference type="InterPro" id="IPR017246">
    <property type="entry name" value="Snapin"/>
</dbReference>
<evidence type="ECO:0000256" key="1">
    <source>
        <dbReference type="ARBA" id="ARBA00006111"/>
    </source>
</evidence>
<gene>
    <name evidence="4" type="ORF">R1flu_016192</name>
</gene>
<keyword evidence="5" id="KW-1185">Reference proteome</keyword>
<dbReference type="PANTHER" id="PTHR31305">
    <property type="entry name" value="SNARE-ASSOCIATED PROTEIN SNAPIN"/>
    <property type="match status" value="1"/>
</dbReference>
<comment type="caution">
    <text evidence="4">The sequence shown here is derived from an EMBL/GenBank/DDBJ whole genome shotgun (WGS) entry which is preliminary data.</text>
</comment>
<dbReference type="PANTHER" id="PTHR31305:SF2">
    <property type="entry name" value="SNARE-ASSOCIATED PROTEIN SNAPIN"/>
    <property type="match status" value="1"/>
</dbReference>
<reference evidence="4 5" key="1">
    <citation type="submission" date="2024-09" db="EMBL/GenBank/DDBJ databases">
        <title>Chromosome-scale assembly of Riccia fluitans.</title>
        <authorList>
            <person name="Paukszto L."/>
            <person name="Sawicki J."/>
            <person name="Karawczyk K."/>
            <person name="Piernik-Szablinska J."/>
            <person name="Szczecinska M."/>
            <person name="Mazdziarz M."/>
        </authorList>
    </citation>
    <scope>NUCLEOTIDE SEQUENCE [LARGE SCALE GENOMIC DNA]</scope>
    <source>
        <strain evidence="4">Rf_01</strain>
        <tissue evidence="4">Aerial parts of the thallus</tissue>
    </source>
</reference>
<dbReference type="EMBL" id="JBHFFA010000004">
    <property type="protein sequence ID" value="KAL2631506.1"/>
    <property type="molecule type" value="Genomic_DNA"/>
</dbReference>
<evidence type="ECO:0000256" key="3">
    <source>
        <dbReference type="ARBA" id="ARBA00033330"/>
    </source>
</evidence>
<evidence type="ECO:0000313" key="4">
    <source>
        <dbReference type="EMBL" id="KAL2631506.1"/>
    </source>
</evidence>
<accession>A0ABD1YLL5</accession>
<dbReference type="Proteomes" id="UP001605036">
    <property type="component" value="Unassembled WGS sequence"/>
</dbReference>
<keyword evidence="2" id="KW-0175">Coiled coil</keyword>
<protein>
    <recommendedName>
        <fullName evidence="3">Biogenesis of lysosome-related organelles complex 1 subunit 7</fullName>
    </recommendedName>
</protein>
<evidence type="ECO:0000256" key="2">
    <source>
        <dbReference type="ARBA" id="ARBA00023054"/>
    </source>
</evidence>